<protein>
    <submittedName>
        <fullName evidence="1 3">Uncharacterized protein</fullName>
    </submittedName>
</protein>
<organism evidence="3">
    <name type="scientific">Schistosoma curassoni</name>
    <dbReference type="NCBI Taxonomy" id="6186"/>
    <lineage>
        <taxon>Eukaryota</taxon>
        <taxon>Metazoa</taxon>
        <taxon>Spiralia</taxon>
        <taxon>Lophotrochozoa</taxon>
        <taxon>Platyhelminthes</taxon>
        <taxon>Trematoda</taxon>
        <taxon>Digenea</taxon>
        <taxon>Strigeidida</taxon>
        <taxon>Schistosomatoidea</taxon>
        <taxon>Schistosomatidae</taxon>
        <taxon>Schistosoma</taxon>
    </lineage>
</organism>
<accession>A0A183KT42</accession>
<dbReference type="STRING" id="6186.A0A183KT42"/>
<dbReference type="Proteomes" id="UP000279833">
    <property type="component" value="Unassembled WGS sequence"/>
</dbReference>
<sequence>MEMDMREMNNNWMELEKKAEDRSNVKLLPNVCQNGYYSTNFFEITIFIFDGQSYKESGVKVNTKKSSSLLGRIFGFSLSSNNNKSNIDEVKSIEIQQEIKAKGSIDNPACGELKELIVEKASGFTITPEGASLCMAVNL</sequence>
<reference evidence="3" key="1">
    <citation type="submission" date="2016-06" db="UniProtKB">
        <authorList>
            <consortium name="WormBaseParasite"/>
        </authorList>
    </citation>
    <scope>IDENTIFICATION</scope>
</reference>
<dbReference type="AlphaFoldDB" id="A0A183KT42"/>
<dbReference type="EMBL" id="UZAK01040774">
    <property type="protein sequence ID" value="VDP65191.1"/>
    <property type="molecule type" value="Genomic_DNA"/>
</dbReference>
<keyword evidence="2" id="KW-1185">Reference proteome</keyword>
<proteinExistence type="predicted"/>
<name>A0A183KT42_9TREM</name>
<evidence type="ECO:0000313" key="3">
    <source>
        <dbReference type="WBParaSite" id="SCUD_0001823401-mRNA-1"/>
    </source>
</evidence>
<gene>
    <name evidence="1" type="ORF">SCUD_LOCUS18231</name>
</gene>
<evidence type="ECO:0000313" key="2">
    <source>
        <dbReference type="Proteomes" id="UP000279833"/>
    </source>
</evidence>
<reference evidence="1 2" key="2">
    <citation type="submission" date="2018-11" db="EMBL/GenBank/DDBJ databases">
        <authorList>
            <consortium name="Pathogen Informatics"/>
        </authorList>
    </citation>
    <scope>NUCLEOTIDE SEQUENCE [LARGE SCALE GENOMIC DNA]</scope>
    <source>
        <strain evidence="1">Dakar</strain>
        <strain evidence="2">Dakar, Senegal</strain>
    </source>
</reference>
<evidence type="ECO:0000313" key="1">
    <source>
        <dbReference type="EMBL" id="VDP65191.1"/>
    </source>
</evidence>
<dbReference type="WBParaSite" id="SCUD_0001823401-mRNA-1">
    <property type="protein sequence ID" value="SCUD_0001823401-mRNA-1"/>
    <property type="gene ID" value="SCUD_0001823401"/>
</dbReference>